<dbReference type="GeneID" id="25280349"/>
<evidence type="ECO:0000313" key="1">
    <source>
        <dbReference type="EMBL" id="KEF57506.1"/>
    </source>
</evidence>
<sequence>SATMGKKSKKAAVSSTTPTPIAPWVYINDPRTGIPHIGHLHAMLPDSAILHNPSDPNVTLRLSDLLLTHLTSKTEIPLIADKFSGSGEGDLTKKLATVKALRDSAIKNGCNFVSVNIYEGEGTGTKKEDVKKWGTNHLEVKAGGDDEKSQKVVAEKIYRWLFKVLTPHETIHLIPESELQVRDTKSFADYAYCPISDSKLHPKNAKIQFVAIVLTRPVVGPDQKLTWSVADRTGVANFYFQYRGASSQYTWDWCLALQPGDRKALPRMPMVEVKERKRVKIAKAPFRGISLAITGVGVTVRAIGHGVAKLGSAVKMGPSSRWVPEGDVTDDGQVIDWAKFWDDEKKQIKLKVEAQMGRGAGGGQKMPAVVKVFNEKGEKLWRDDDSVASTEA</sequence>
<dbReference type="RefSeq" id="XP_013260096.1">
    <property type="nucleotide sequence ID" value="XM_013404642.1"/>
</dbReference>
<accession>A0A072PCC3</accession>
<dbReference type="HOGENOM" id="CLU_039645_0_0_1"/>
<organism evidence="1 2">
    <name type="scientific">Exophiala aquamarina CBS 119918</name>
    <dbReference type="NCBI Taxonomy" id="1182545"/>
    <lineage>
        <taxon>Eukaryota</taxon>
        <taxon>Fungi</taxon>
        <taxon>Dikarya</taxon>
        <taxon>Ascomycota</taxon>
        <taxon>Pezizomycotina</taxon>
        <taxon>Eurotiomycetes</taxon>
        <taxon>Chaetothyriomycetidae</taxon>
        <taxon>Chaetothyriales</taxon>
        <taxon>Herpotrichiellaceae</taxon>
        <taxon>Exophiala</taxon>
    </lineage>
</organism>
<dbReference type="OrthoDB" id="4155104at2759"/>
<proteinExistence type="predicted"/>
<feature type="non-terminal residue" evidence="1">
    <location>
        <position position="1"/>
    </location>
</feature>
<feature type="non-terminal residue" evidence="1">
    <location>
        <position position="392"/>
    </location>
</feature>
<keyword evidence="2" id="KW-1185">Reference proteome</keyword>
<gene>
    <name evidence="1" type="ORF">A1O9_05423</name>
</gene>
<dbReference type="VEuPathDB" id="FungiDB:A1O9_05423"/>
<dbReference type="Proteomes" id="UP000027920">
    <property type="component" value="Unassembled WGS sequence"/>
</dbReference>
<evidence type="ECO:0000313" key="2">
    <source>
        <dbReference type="Proteomes" id="UP000027920"/>
    </source>
</evidence>
<name>A0A072PCC3_9EURO</name>
<dbReference type="AlphaFoldDB" id="A0A072PCC3"/>
<reference evidence="1 2" key="1">
    <citation type="submission" date="2013-03" db="EMBL/GenBank/DDBJ databases">
        <title>The Genome Sequence of Exophiala aquamarina CBS 119918.</title>
        <authorList>
            <consortium name="The Broad Institute Genomics Platform"/>
            <person name="Cuomo C."/>
            <person name="de Hoog S."/>
            <person name="Gorbushina A."/>
            <person name="Walker B."/>
            <person name="Young S.K."/>
            <person name="Zeng Q."/>
            <person name="Gargeya S."/>
            <person name="Fitzgerald M."/>
            <person name="Haas B."/>
            <person name="Abouelleil A."/>
            <person name="Allen A.W."/>
            <person name="Alvarado L."/>
            <person name="Arachchi H.M."/>
            <person name="Berlin A.M."/>
            <person name="Chapman S.B."/>
            <person name="Gainer-Dewar J."/>
            <person name="Goldberg J."/>
            <person name="Griggs A."/>
            <person name="Gujja S."/>
            <person name="Hansen M."/>
            <person name="Howarth C."/>
            <person name="Imamovic A."/>
            <person name="Ireland A."/>
            <person name="Larimer J."/>
            <person name="McCowan C."/>
            <person name="Murphy C."/>
            <person name="Pearson M."/>
            <person name="Poon T.W."/>
            <person name="Priest M."/>
            <person name="Roberts A."/>
            <person name="Saif S."/>
            <person name="Shea T."/>
            <person name="Sisk P."/>
            <person name="Sykes S."/>
            <person name="Wortman J."/>
            <person name="Nusbaum C."/>
            <person name="Birren B."/>
        </authorList>
    </citation>
    <scope>NUCLEOTIDE SEQUENCE [LARGE SCALE GENOMIC DNA]</scope>
    <source>
        <strain evidence="1 2">CBS 119918</strain>
    </source>
</reference>
<comment type="caution">
    <text evidence="1">The sequence shown here is derived from an EMBL/GenBank/DDBJ whole genome shotgun (WGS) entry which is preliminary data.</text>
</comment>
<dbReference type="EMBL" id="AMGV01000004">
    <property type="protein sequence ID" value="KEF57506.1"/>
    <property type="molecule type" value="Genomic_DNA"/>
</dbReference>
<protein>
    <submittedName>
        <fullName evidence="1">Uncharacterized protein</fullName>
    </submittedName>
</protein>